<dbReference type="Proteomes" id="UP000186559">
    <property type="component" value="Chromosome"/>
</dbReference>
<dbReference type="InterPro" id="IPR025227">
    <property type="entry name" value="DUF4169"/>
</dbReference>
<dbReference type="EMBL" id="CP014796">
    <property type="protein sequence ID" value="APX24587.1"/>
    <property type="molecule type" value="Genomic_DNA"/>
</dbReference>
<feature type="compositionally biased region" description="Basic residues" evidence="1">
    <location>
        <begin position="9"/>
        <end position="19"/>
    </location>
</feature>
<feature type="region of interest" description="Disordered" evidence="1">
    <location>
        <begin position="1"/>
        <end position="58"/>
    </location>
</feature>
<dbReference type="Pfam" id="PF13770">
    <property type="entry name" value="DUF4169"/>
    <property type="match status" value="1"/>
</dbReference>
<evidence type="ECO:0000313" key="3">
    <source>
        <dbReference type="Proteomes" id="UP000186559"/>
    </source>
</evidence>
<keyword evidence="3" id="KW-1185">Reference proteome</keyword>
<sequence length="58" mass="6606">MSNLINLNKARKARAKTRKRAEADENAVRHGRTKAQKTLDKANADKANRHLDGHRTEE</sequence>
<dbReference type="RefSeq" id="WP_017469938.1">
    <property type="nucleotide sequence ID" value="NZ_BMEW01000001.1"/>
</dbReference>
<feature type="compositionally biased region" description="Basic and acidic residues" evidence="1">
    <location>
        <begin position="37"/>
        <end position="58"/>
    </location>
</feature>
<evidence type="ECO:0000256" key="1">
    <source>
        <dbReference type="SAM" id="MobiDB-lite"/>
    </source>
</evidence>
<dbReference type="OrthoDB" id="7192657at2"/>
<protein>
    <recommendedName>
        <fullName evidence="4">DUF4169 protein</fullName>
    </recommendedName>
</protein>
<reference evidence="2 3" key="1">
    <citation type="submission" date="2016-03" db="EMBL/GenBank/DDBJ databases">
        <title>Deep-sea bacteria in the southern Pacific.</title>
        <authorList>
            <person name="Tang K."/>
        </authorList>
    </citation>
    <scope>NUCLEOTIDE SEQUENCE [LARGE SCALE GENOMIC DNA]</scope>
    <source>
        <strain evidence="2 3">JLT2016</strain>
    </source>
</reference>
<dbReference type="AlphaFoldDB" id="A0A1U7D8T3"/>
<dbReference type="KEGG" id="tpro:Ga0080559_TMP3791"/>
<evidence type="ECO:0008006" key="4">
    <source>
        <dbReference type="Google" id="ProtNLM"/>
    </source>
</evidence>
<accession>A0A1U7D8T3</accession>
<organism evidence="2 3">
    <name type="scientific">Salipiger profundus</name>
    <dbReference type="NCBI Taxonomy" id="1229727"/>
    <lineage>
        <taxon>Bacteria</taxon>
        <taxon>Pseudomonadati</taxon>
        <taxon>Pseudomonadota</taxon>
        <taxon>Alphaproteobacteria</taxon>
        <taxon>Rhodobacterales</taxon>
        <taxon>Roseobacteraceae</taxon>
        <taxon>Salipiger</taxon>
    </lineage>
</organism>
<evidence type="ECO:0000313" key="2">
    <source>
        <dbReference type="EMBL" id="APX24587.1"/>
    </source>
</evidence>
<proteinExistence type="predicted"/>
<dbReference type="STRING" id="1229727.Ga0080559_TMP3791"/>
<name>A0A1U7D8T3_9RHOB</name>
<gene>
    <name evidence="2" type="ORF">Ga0080559_TMP3791</name>
</gene>